<evidence type="ECO:0000313" key="1">
    <source>
        <dbReference type="EMBL" id="MCX2744147.1"/>
    </source>
</evidence>
<evidence type="ECO:0000313" key="2">
    <source>
        <dbReference type="Proteomes" id="UP001209885"/>
    </source>
</evidence>
<comment type="caution">
    <text evidence="1">The sequence shown here is derived from an EMBL/GenBank/DDBJ whole genome shotgun (WGS) entry which is preliminary data.</text>
</comment>
<dbReference type="SUPFAM" id="SSF51556">
    <property type="entry name" value="Metallo-dependent hydrolases"/>
    <property type="match status" value="1"/>
</dbReference>
<dbReference type="EMBL" id="JAPFQN010000005">
    <property type="protein sequence ID" value="MCX2744147.1"/>
    <property type="molecule type" value="Genomic_DNA"/>
</dbReference>
<accession>A0ABT3RRF2</accession>
<evidence type="ECO:0008006" key="3">
    <source>
        <dbReference type="Google" id="ProtNLM"/>
    </source>
</evidence>
<organism evidence="1 2">
    <name type="scientific">Mangrovivirga halotolerans</name>
    <dbReference type="NCBI Taxonomy" id="2993936"/>
    <lineage>
        <taxon>Bacteria</taxon>
        <taxon>Pseudomonadati</taxon>
        <taxon>Bacteroidota</taxon>
        <taxon>Cytophagia</taxon>
        <taxon>Cytophagales</taxon>
        <taxon>Mangrovivirgaceae</taxon>
        <taxon>Mangrovivirga</taxon>
    </lineage>
</organism>
<dbReference type="Proteomes" id="UP001209885">
    <property type="component" value="Unassembled WGS sequence"/>
</dbReference>
<protein>
    <recommendedName>
        <fullName evidence="3">Membrane dipeptidase (Peptidase family M19)</fullName>
    </recommendedName>
</protein>
<dbReference type="InterPro" id="IPR032466">
    <property type="entry name" value="Metal_Hydrolase"/>
</dbReference>
<gene>
    <name evidence="1" type="ORF">OO013_09735</name>
</gene>
<reference evidence="1 2" key="1">
    <citation type="submission" date="2022-11" db="EMBL/GenBank/DDBJ databases">
        <title>The characterization of three novel Bacteroidetes species and genomic analysis of their roles in tidal elemental geochemical cycles.</title>
        <authorList>
            <person name="Ma K."/>
        </authorList>
    </citation>
    <scope>NUCLEOTIDE SEQUENCE [LARGE SCALE GENOMIC DNA]</scope>
    <source>
        <strain evidence="1 2">M17</strain>
    </source>
</reference>
<name>A0ABT3RRF2_9BACT</name>
<proteinExistence type="predicted"/>
<sequence length="569" mass="65120">MADIFDFHFHPLGKQFLSNYDVEELKNDHYSNPVTLPPLGATLNDLLSRILNSQASVSQARQAGVKLGIANIITPEYVFASEKGVLKLLELDLFGKDVIAPLDSRIFDFIRKNRNYNFLFEREVGFYGWASTYPDKKSSKIKILTRKEGAQDNLKMEEGRLNLILAIEGGHNLLNEALDVVFPTNSLSEKIKEYRDKGHNYDYLYVTLTHLSHVPRVSLCSHAFGFKLVAANKVNEAVPVLNGLTRKGKETIRELMDCSNNEYPILIDIKHMSLKSRFDFYKERSNLLNDSAFKAVKKGNKKWWPIIATHMGITGYRYSEMTELFGEIGFERGLESSVRIRFERQRKMKVPVGWGVDHVCFNPMTINLCDDDIEEIAKSNGLIGISLDARILGHENFKKRNNSIDEYDYMSKDDFVRLFPEQAKKIIPLNEIPVEVETEEGFLGFAVRKERELYLFCFTLLHVARVIDQLTDKERNNKSGWEFLTIGSDFDGLIDSIKEAETATDLPSFRKEVKKALAKAEKSYVEAYDLPDGFEIIPRKSGKLQTDQVIDMVFGQNGINFVKEWWGVS</sequence>
<keyword evidence="2" id="KW-1185">Reference proteome</keyword>
<dbReference type="RefSeq" id="WP_266056613.1">
    <property type="nucleotide sequence ID" value="NZ_JAPFQN010000005.1"/>
</dbReference>
<dbReference type="Gene3D" id="3.20.20.140">
    <property type="entry name" value="Metal-dependent hydrolases"/>
    <property type="match status" value="1"/>
</dbReference>